<dbReference type="AlphaFoldDB" id="A0A6C0EL12"/>
<evidence type="ECO:0000313" key="2">
    <source>
        <dbReference type="EMBL" id="QHT29708.1"/>
    </source>
</evidence>
<reference evidence="2" key="1">
    <citation type="journal article" date="2020" name="Nature">
        <title>Giant virus diversity and host interactions through global metagenomics.</title>
        <authorList>
            <person name="Schulz F."/>
            <person name="Roux S."/>
            <person name="Paez-Espino D."/>
            <person name="Jungbluth S."/>
            <person name="Walsh D.A."/>
            <person name="Denef V.J."/>
            <person name="McMahon K.D."/>
            <person name="Konstantinidis K.T."/>
            <person name="Eloe-Fadrosh E.A."/>
            <person name="Kyrpides N.C."/>
            <person name="Woyke T."/>
        </authorList>
    </citation>
    <scope>NUCLEOTIDE SEQUENCE</scope>
    <source>
        <strain evidence="2">GVMAG-M-3300009068-24</strain>
    </source>
</reference>
<sequence length="67" mass="7699">MKYNKQFRLVHPDGTMNTDGPGYTTDPSGNITIVKPSVYHPFIPHFLRRRHTKQVVHCDDMAPCTTE</sequence>
<proteinExistence type="predicted"/>
<dbReference type="EMBL" id="MN738881">
    <property type="protein sequence ID" value="QHT29708.1"/>
    <property type="molecule type" value="Genomic_DNA"/>
</dbReference>
<feature type="region of interest" description="Disordered" evidence="1">
    <location>
        <begin position="1"/>
        <end position="24"/>
    </location>
</feature>
<evidence type="ECO:0000256" key="1">
    <source>
        <dbReference type="SAM" id="MobiDB-lite"/>
    </source>
</evidence>
<name>A0A6C0EL12_9ZZZZ</name>
<protein>
    <submittedName>
        <fullName evidence="2">Uncharacterized protein</fullName>
    </submittedName>
</protein>
<accession>A0A6C0EL12</accession>
<organism evidence="2">
    <name type="scientific">viral metagenome</name>
    <dbReference type="NCBI Taxonomy" id="1070528"/>
    <lineage>
        <taxon>unclassified sequences</taxon>
        <taxon>metagenomes</taxon>
        <taxon>organismal metagenomes</taxon>
    </lineage>
</organism>